<keyword evidence="4" id="KW-0067">ATP-binding</keyword>
<dbReference type="SMART" id="SM00220">
    <property type="entry name" value="S_TKc"/>
    <property type="match status" value="1"/>
</dbReference>
<evidence type="ECO:0000256" key="2">
    <source>
        <dbReference type="ARBA" id="ARBA00022741"/>
    </source>
</evidence>
<evidence type="ECO:0000313" key="7">
    <source>
        <dbReference type="EMBL" id="CDI02739.1"/>
    </source>
</evidence>
<dbReference type="InterPro" id="IPR008271">
    <property type="entry name" value="Ser/Thr_kinase_AS"/>
</dbReference>
<keyword evidence="1 7" id="KW-0808">Transferase</keyword>
<dbReference type="EC" id="2.7.11.23" evidence="7"/>
<dbReference type="PROSITE" id="PS50011">
    <property type="entry name" value="PROTEIN_KINASE_DOM"/>
    <property type="match status" value="1"/>
</dbReference>
<dbReference type="SUPFAM" id="SSF56112">
    <property type="entry name" value="Protein kinase-like (PK-like)"/>
    <property type="match status" value="1"/>
</dbReference>
<dbReference type="InterPro" id="IPR011009">
    <property type="entry name" value="Kinase-like_dom_sf"/>
</dbReference>
<feature type="region of interest" description="Disordered" evidence="5">
    <location>
        <begin position="415"/>
        <end position="826"/>
    </location>
</feature>
<evidence type="ECO:0000256" key="3">
    <source>
        <dbReference type="ARBA" id="ARBA00022777"/>
    </source>
</evidence>
<feature type="compositionally biased region" description="Low complexity" evidence="5">
    <location>
        <begin position="708"/>
        <end position="729"/>
    </location>
</feature>
<feature type="region of interest" description="Disordered" evidence="5">
    <location>
        <begin position="332"/>
        <end position="358"/>
    </location>
</feature>
<feature type="domain" description="Protein kinase" evidence="6">
    <location>
        <begin position="16"/>
        <end position="323"/>
    </location>
</feature>
<dbReference type="PANTHER" id="PTHR43289:SF6">
    <property type="entry name" value="SERINE_THREONINE-PROTEIN KINASE NEKL-3"/>
    <property type="match status" value="1"/>
</dbReference>
<proteinExistence type="predicted"/>
<keyword evidence="2" id="KW-0547">Nucleotide-binding</keyword>
<dbReference type="Proteomes" id="UP000035760">
    <property type="component" value="Unassembled WGS sequence"/>
</dbReference>
<name>W6MDE6_9GAMM</name>
<dbReference type="Gene3D" id="3.30.200.20">
    <property type="entry name" value="Phosphorylase Kinase, domain 1"/>
    <property type="match status" value="1"/>
</dbReference>
<dbReference type="GO" id="GO:0008353">
    <property type="term" value="F:RNA polymerase II CTD heptapeptide repeat kinase activity"/>
    <property type="evidence" value="ECO:0007669"/>
    <property type="project" value="UniProtKB-EC"/>
</dbReference>
<dbReference type="EMBL" id="CBTJ020000042">
    <property type="protein sequence ID" value="CDI02739.1"/>
    <property type="molecule type" value="Genomic_DNA"/>
</dbReference>
<comment type="caution">
    <text evidence="7">The sequence shown here is derived from an EMBL/GenBank/DDBJ whole genome shotgun (WGS) entry which is preliminary data.</text>
</comment>
<evidence type="ECO:0000256" key="5">
    <source>
        <dbReference type="SAM" id="MobiDB-lite"/>
    </source>
</evidence>
<dbReference type="GO" id="GO:0005524">
    <property type="term" value="F:ATP binding"/>
    <property type="evidence" value="ECO:0007669"/>
    <property type="project" value="UniProtKB-KW"/>
</dbReference>
<dbReference type="AlphaFoldDB" id="W6MDE6"/>
<dbReference type="PROSITE" id="PS00108">
    <property type="entry name" value="PROTEIN_KINASE_ST"/>
    <property type="match status" value="1"/>
</dbReference>
<dbReference type="InterPro" id="IPR000719">
    <property type="entry name" value="Prot_kinase_dom"/>
</dbReference>
<dbReference type="OrthoDB" id="9801841at2"/>
<keyword evidence="3 7" id="KW-0418">Kinase</keyword>
<dbReference type="PANTHER" id="PTHR43289">
    <property type="entry name" value="MITOGEN-ACTIVATED PROTEIN KINASE KINASE KINASE 20-RELATED"/>
    <property type="match status" value="1"/>
</dbReference>
<gene>
    <name evidence="7" type="ORF">BN873_350004</name>
</gene>
<feature type="compositionally biased region" description="Low complexity" evidence="5">
    <location>
        <begin position="453"/>
        <end position="479"/>
    </location>
</feature>
<reference evidence="7" key="2">
    <citation type="submission" date="2014-03" db="EMBL/GenBank/DDBJ databases">
        <title>Candidatus Competibacter-lineage genomes retrieved from metagenomes reveal functional metabolic diversity.</title>
        <authorList>
            <person name="McIlroy S.J."/>
            <person name="Albertsen M."/>
            <person name="Andresen E.K."/>
            <person name="Saunders A.M."/>
            <person name="Kristiansen R."/>
            <person name="Stokholm-Bjerregaard M."/>
            <person name="Nielsen K.L."/>
            <person name="Nielsen P.H."/>
        </authorList>
    </citation>
    <scope>NUCLEOTIDE SEQUENCE</scope>
    <source>
        <strain evidence="7">Run_A_D11</strain>
    </source>
</reference>
<feature type="compositionally biased region" description="Pro residues" evidence="5">
    <location>
        <begin position="809"/>
        <end position="819"/>
    </location>
</feature>
<organism evidence="7 8">
    <name type="scientific">Candidatus Competibacter denitrificans Run_A_D11</name>
    <dbReference type="NCBI Taxonomy" id="1400863"/>
    <lineage>
        <taxon>Bacteria</taxon>
        <taxon>Pseudomonadati</taxon>
        <taxon>Pseudomonadota</taxon>
        <taxon>Gammaproteobacteria</taxon>
        <taxon>Candidatus Competibacteraceae</taxon>
        <taxon>Candidatus Competibacter</taxon>
    </lineage>
</organism>
<evidence type="ECO:0000259" key="6">
    <source>
        <dbReference type="PROSITE" id="PS50011"/>
    </source>
</evidence>
<accession>W6MDE6</accession>
<feature type="compositionally biased region" description="Polar residues" evidence="5">
    <location>
        <begin position="741"/>
        <end position="753"/>
    </location>
</feature>
<dbReference type="Gene3D" id="1.10.510.10">
    <property type="entry name" value="Transferase(Phosphotransferase) domain 1"/>
    <property type="match status" value="1"/>
</dbReference>
<sequence length="935" mass="99162">MQNGQPILINGREYRLDGVLSTGAGSYGQVWAATDPAGRSVALKFINAEAMSQADPSLHGHWRAHLQREIDFLGDLESPRSRHIIALLDHGQADGQPVLVLERLQANLGQWLFQLRRDGATPPDLNRILDWTGQILDGLDVIHRAGFVYRDLKFSNILVDAEGALLKLADFGSLKREDGDSTSSCIGTPATMAPEQILPIRQGENGYEYAVDFRADYYALGLLLFTLLTGQATTAAQRRLGQLLAMYGQEGASNHRTELGGLTDEERILLRRAIEFWTVPVNPEQVQGGAATLLIDLLTRLLARDPAERPSASSDIRTVLATLHSGHVSTPSFAPYRLTLPPDTPPNRPHRPIRRMASPTRPAGLKRAVGLIGAAGLAGALAWATVIRPIIQAPPSTEPTQVAPSAPVVSAPSAIAPAPAMPANPTPQLATKPQQPEPSPAPTPATGSVNPETSAAPTTALAPSPTAPLTAPPAQVEPPESTPPPAAEPAVANTPKPPATGSDPEAGISSAEAVGSADKPMEGHEPDPEAAPITTTAKPTEVQPSIIAPTEATARSEPKPSATKSAPETPVVPMQPPGKKVATPHPEKTGVRPLDASMTSKPHADNAGTTTAIERSRTKTNTTRKTLADRVPKPASTAVDTTTKRNRAPAPEIASRPPPRPVTKISPPFSNTVKPDHQSLEPAPPLAAPRRLPAPTKDTERRTTEITASPSSSAPAAPKVASPKAAYPSRHNPDLPAIELISTTNSPKTLSTPVQPPIKPVNRPNLKAAPPGDTIPPIDLVSRPQRPSPPAPPPRPEPPLPRHIVATRTPPPEPIPPPRTRLARPTDPIRAFQEDAGRAANNLRREAENISDWAKRTGSSVGTEIRRSLDSANQAISGLVGNCTPANGCQPARRVERRDRWSQTNDGMTPNPPSPGFRDGAGLDGPPVRRPPAYR</sequence>
<feature type="region of interest" description="Disordered" evidence="5">
    <location>
        <begin position="885"/>
        <end position="935"/>
    </location>
</feature>
<dbReference type="CDD" id="cd14014">
    <property type="entry name" value="STKc_PknB_like"/>
    <property type="match status" value="1"/>
</dbReference>
<evidence type="ECO:0000256" key="4">
    <source>
        <dbReference type="ARBA" id="ARBA00022840"/>
    </source>
</evidence>
<evidence type="ECO:0000256" key="1">
    <source>
        <dbReference type="ARBA" id="ARBA00022679"/>
    </source>
</evidence>
<dbReference type="STRING" id="1400863.BN873_350004"/>
<dbReference type="Pfam" id="PF00069">
    <property type="entry name" value="Pkinase"/>
    <property type="match status" value="1"/>
</dbReference>
<dbReference type="RefSeq" id="WP_048673210.1">
    <property type="nucleotide sequence ID" value="NZ_CBTJ020000042.1"/>
</dbReference>
<feature type="compositionally biased region" description="Pro residues" evidence="5">
    <location>
        <begin position="786"/>
        <end position="801"/>
    </location>
</feature>
<reference evidence="7" key="1">
    <citation type="submission" date="2013-07" db="EMBL/GenBank/DDBJ databases">
        <authorList>
            <person name="McIlroy S."/>
        </authorList>
    </citation>
    <scope>NUCLEOTIDE SEQUENCE [LARGE SCALE GENOMIC DNA]</scope>
    <source>
        <strain evidence="7">Run_A_D11</strain>
    </source>
</reference>
<protein>
    <submittedName>
        <fullName evidence="7">(RNA-polymerase)-subunit kinase</fullName>
        <ecNumber evidence="7">2.7.11.23</ecNumber>
    </submittedName>
</protein>
<keyword evidence="8" id="KW-1185">Reference proteome</keyword>
<evidence type="ECO:0000313" key="8">
    <source>
        <dbReference type="Proteomes" id="UP000035760"/>
    </source>
</evidence>